<evidence type="ECO:0000313" key="3">
    <source>
        <dbReference type="Proteomes" id="UP000830671"/>
    </source>
</evidence>
<dbReference type="EMBL" id="CP019471">
    <property type="protein sequence ID" value="UQC74346.1"/>
    <property type="molecule type" value="Genomic_DNA"/>
</dbReference>
<dbReference type="GeneID" id="73335049"/>
<reference evidence="2" key="1">
    <citation type="journal article" date="2021" name="Mol. Plant Microbe Interact.">
        <title>Complete Genome Sequence of the Plant-Pathogenic Fungus Colletotrichum lupini.</title>
        <authorList>
            <person name="Baroncelli R."/>
            <person name="Pensec F."/>
            <person name="Da Lio D."/>
            <person name="Boufleur T."/>
            <person name="Vicente I."/>
            <person name="Sarrocco S."/>
            <person name="Picot A."/>
            <person name="Baraldi E."/>
            <person name="Sukno S."/>
            <person name="Thon M."/>
            <person name="Le Floch G."/>
        </authorList>
    </citation>
    <scope>NUCLEOTIDE SEQUENCE</scope>
    <source>
        <strain evidence="2">IMI 504893</strain>
    </source>
</reference>
<sequence length="586" mass="65429">MKLISTVTPFPVAPVAWTDGRYAQALLTAQYEVPQPMINEVLAHCPSKLISYLPNRPCNEFVLRCLEIIIDCCQEPQKIRFVSRRRAFTPTLRGFLAFSIAGDLSPAEAFVNITSCCNIGIPGQSPTMLRDSTHQQAPTICREGTSTCDQTAYRRSMNSVSARYRTRALSASFYQAWQPSFPASRAARSTRGETRGPGGRRDAIPRQDGLLCWSRKVQRRGYGIIASHGRSVLTKLAKLVELDEATLVTYLWRLYFLCQGKDSKKSTITRPPLGTDSSTKPPSSSVVRKFQIHQANLPKNQIGQLFPVSVPLDVPYPPTFGSDHEAVAGAQTRCRYPMEHNGFCRIIMKPASSASPTPEFPPPIPGHDGSDAEILWGRILHTNRSLRILPPFFPGPESEHRDQQYWTAAISRLPVSRSGQEALRLCKAKSRPTSPAKTCEVPHSHRVRKRSFQQLRWMTHFQNAEFPRKMQGHPHPSNICGRKACVCTDAYSPSQGMDGTGGECSLPPLHTFDVIGLQNMTAEHESQNNAFCSRVIRPFNATQELSTLRLSLQVETIERTLSGYREGSPPPLHPNCPMIFRFIFDG</sequence>
<evidence type="ECO:0000256" key="1">
    <source>
        <dbReference type="SAM" id="MobiDB-lite"/>
    </source>
</evidence>
<name>A0A9Q8W8V6_9PEZI</name>
<proteinExistence type="predicted"/>
<feature type="compositionally biased region" description="Polar residues" evidence="1">
    <location>
        <begin position="275"/>
        <end position="284"/>
    </location>
</feature>
<dbReference type="RefSeq" id="XP_049135996.1">
    <property type="nucleotide sequence ID" value="XM_049280039.1"/>
</dbReference>
<feature type="region of interest" description="Disordered" evidence="1">
    <location>
        <begin position="264"/>
        <end position="284"/>
    </location>
</feature>
<protein>
    <submittedName>
        <fullName evidence="2">Uncharacterized protein</fullName>
    </submittedName>
</protein>
<dbReference type="Proteomes" id="UP000830671">
    <property type="component" value="Chromosome 1"/>
</dbReference>
<keyword evidence="3" id="KW-1185">Reference proteome</keyword>
<dbReference type="KEGG" id="clup:CLUP02_00994"/>
<accession>A0A9Q8W8V6</accession>
<dbReference type="AlphaFoldDB" id="A0A9Q8W8V6"/>
<gene>
    <name evidence="2" type="ORF">CLUP02_00994</name>
</gene>
<organism evidence="2 3">
    <name type="scientific">Colletotrichum lupini</name>
    <dbReference type="NCBI Taxonomy" id="145971"/>
    <lineage>
        <taxon>Eukaryota</taxon>
        <taxon>Fungi</taxon>
        <taxon>Dikarya</taxon>
        <taxon>Ascomycota</taxon>
        <taxon>Pezizomycotina</taxon>
        <taxon>Sordariomycetes</taxon>
        <taxon>Hypocreomycetidae</taxon>
        <taxon>Glomerellales</taxon>
        <taxon>Glomerellaceae</taxon>
        <taxon>Colletotrichum</taxon>
        <taxon>Colletotrichum acutatum species complex</taxon>
    </lineage>
</organism>
<evidence type="ECO:0000313" key="2">
    <source>
        <dbReference type="EMBL" id="UQC74346.1"/>
    </source>
</evidence>